<dbReference type="EMBL" id="CP012524">
    <property type="protein sequence ID" value="ALC41518.1"/>
    <property type="molecule type" value="Genomic_DNA"/>
</dbReference>
<sequence length="177" mass="20602">MYFKQSCETDVIYKLVNLECIVNPERVENVSCRIKAINWNKAVAVMDCDLKVPMYKMITRLQLFKKDYSNRYQPFLVNVELNLCDIISKRSFMAYGVIILRILKRFSNVNHACPIAGHLRARDLQIDAKQLPGMPLGIYKFSIFITDQINATQPIEHVGIIHLYFQAMEVVNRTRKT</sequence>
<organism evidence="1 2">
    <name type="scientific">Drosophila busckii</name>
    <name type="common">Fruit fly</name>
    <dbReference type="NCBI Taxonomy" id="30019"/>
    <lineage>
        <taxon>Eukaryota</taxon>
        <taxon>Metazoa</taxon>
        <taxon>Ecdysozoa</taxon>
        <taxon>Arthropoda</taxon>
        <taxon>Hexapoda</taxon>
        <taxon>Insecta</taxon>
        <taxon>Pterygota</taxon>
        <taxon>Neoptera</taxon>
        <taxon>Endopterygota</taxon>
        <taxon>Diptera</taxon>
        <taxon>Brachycera</taxon>
        <taxon>Muscomorpha</taxon>
        <taxon>Ephydroidea</taxon>
        <taxon>Drosophilidae</taxon>
        <taxon>Drosophila</taxon>
    </lineage>
</organism>
<dbReference type="PANTHER" id="PTHR20898">
    <property type="entry name" value="DAEDALUS ON 3-RELATED-RELATED"/>
    <property type="match status" value="1"/>
</dbReference>
<proteinExistence type="predicted"/>
<feature type="non-terminal residue" evidence="1">
    <location>
        <position position="177"/>
    </location>
</feature>
<keyword evidence="2" id="KW-1185">Reference proteome</keyword>
<dbReference type="InterPro" id="IPR010512">
    <property type="entry name" value="DUF1091"/>
</dbReference>
<dbReference type="SMART" id="SM00697">
    <property type="entry name" value="DM8"/>
    <property type="match status" value="1"/>
</dbReference>
<dbReference type="OMA" id="FARNITI"/>
<protein>
    <submittedName>
        <fullName evidence="1">CG33137</fullName>
    </submittedName>
</protein>
<evidence type="ECO:0000313" key="2">
    <source>
        <dbReference type="Proteomes" id="UP000494163"/>
    </source>
</evidence>
<dbReference type="PANTHER" id="PTHR20898:SF0">
    <property type="entry name" value="DAEDALUS ON 3-RELATED"/>
    <property type="match status" value="1"/>
</dbReference>
<dbReference type="OrthoDB" id="7859583at2759"/>
<dbReference type="Pfam" id="PF06477">
    <property type="entry name" value="DUF1091"/>
    <property type="match status" value="1"/>
</dbReference>
<evidence type="ECO:0000313" key="1">
    <source>
        <dbReference type="EMBL" id="ALC41518.1"/>
    </source>
</evidence>
<accession>A0A0M5IXL0</accession>
<dbReference type="AlphaFoldDB" id="A0A0M5IXL0"/>
<reference evidence="1 2" key="1">
    <citation type="submission" date="2015-08" db="EMBL/GenBank/DDBJ databases">
        <title>Ancestral chromatin configuration constrains chromatin evolution on differentiating sex chromosomes in Drosophila.</title>
        <authorList>
            <person name="Zhou Q."/>
            <person name="Bachtrog D."/>
        </authorList>
    </citation>
    <scope>NUCLEOTIDE SEQUENCE [LARGE SCALE GENOMIC DNA]</scope>
    <source>
        <tissue evidence="1">Whole larvae</tissue>
    </source>
</reference>
<dbReference type="Proteomes" id="UP000494163">
    <property type="component" value="Chromosome 2R"/>
</dbReference>
<name>A0A0M5IXL0_DROBS</name>
<gene>
    <name evidence="1" type="ORF">Dbus_chr2Rg1097</name>
</gene>